<feature type="compositionally biased region" description="Basic and acidic residues" evidence="14">
    <location>
        <begin position="1224"/>
        <end position="1235"/>
    </location>
</feature>
<evidence type="ECO:0000256" key="7">
    <source>
        <dbReference type="ARBA" id="ARBA00023125"/>
    </source>
</evidence>
<keyword evidence="8 11" id="KW-0371">Homeobox</keyword>
<evidence type="ECO:0007829" key="20">
    <source>
        <dbReference type="PeptideAtlas" id="B7QD53"/>
    </source>
</evidence>
<feature type="region of interest" description="Disordered" evidence="14">
    <location>
        <begin position="1163"/>
        <end position="1283"/>
    </location>
</feature>
<feature type="compositionally biased region" description="Basic and acidic residues" evidence="14">
    <location>
        <begin position="1371"/>
        <end position="1382"/>
    </location>
</feature>
<dbReference type="VEuPathDB" id="VectorBase:ISCI022880"/>
<dbReference type="InParanoid" id="B7QD53"/>
<organism>
    <name type="scientific">Ixodes scapularis</name>
    <name type="common">Black-legged tick</name>
    <name type="synonym">Deer tick</name>
    <dbReference type="NCBI Taxonomy" id="6945"/>
    <lineage>
        <taxon>Eukaryota</taxon>
        <taxon>Metazoa</taxon>
        <taxon>Ecdysozoa</taxon>
        <taxon>Arthropoda</taxon>
        <taxon>Chelicerata</taxon>
        <taxon>Arachnida</taxon>
        <taxon>Acari</taxon>
        <taxon>Parasitiformes</taxon>
        <taxon>Ixodida</taxon>
        <taxon>Ixodoidea</taxon>
        <taxon>Ixodidae</taxon>
        <taxon>Ixodinae</taxon>
        <taxon>Ixodes</taxon>
    </lineage>
</organism>
<dbReference type="SUPFAM" id="SSF47413">
    <property type="entry name" value="lambda repressor-like DNA-binding domains"/>
    <property type="match status" value="3"/>
</dbReference>
<feature type="compositionally biased region" description="Basic and acidic residues" evidence="14">
    <location>
        <begin position="1317"/>
        <end position="1327"/>
    </location>
</feature>
<dbReference type="EMBL" id="DS911299">
    <property type="protein sequence ID" value="EEC16775.1"/>
    <property type="molecule type" value="Genomic_DNA"/>
</dbReference>
<keyword evidence="10 11" id="KW-0539">Nucleus</keyword>
<evidence type="ECO:0000256" key="4">
    <source>
        <dbReference type="ARBA" id="ARBA00022737"/>
    </source>
</evidence>
<evidence type="ECO:0000256" key="12">
    <source>
        <dbReference type="RuleBase" id="RU000682"/>
    </source>
</evidence>
<feature type="compositionally biased region" description="Acidic residues" evidence="14">
    <location>
        <begin position="1328"/>
        <end position="1342"/>
    </location>
</feature>
<evidence type="ECO:0000256" key="9">
    <source>
        <dbReference type="ARBA" id="ARBA00023163"/>
    </source>
</evidence>
<dbReference type="VEuPathDB" id="VectorBase:ISCP_009669"/>
<dbReference type="STRING" id="6945.B7QD53"/>
<dbReference type="InterPro" id="IPR009057">
    <property type="entry name" value="Homeodomain-like_sf"/>
</dbReference>
<evidence type="ECO:0000313" key="17">
    <source>
        <dbReference type="EMBL" id="EEC16775.1"/>
    </source>
</evidence>
<dbReference type="FunFam" id="1.10.260.40:FF:000010">
    <property type="entry name" value="Cut-like homeobox 1a"/>
    <property type="match status" value="1"/>
</dbReference>
<dbReference type="InterPro" id="IPR003350">
    <property type="entry name" value="CUT_dom"/>
</dbReference>
<feature type="region of interest" description="Disordered" evidence="14">
    <location>
        <begin position="575"/>
        <end position="601"/>
    </location>
</feature>
<keyword evidence="5 13" id="KW-0805">Transcription regulation</keyword>
<feature type="compositionally biased region" description="Polar residues" evidence="14">
    <location>
        <begin position="432"/>
        <end position="443"/>
    </location>
</feature>
<dbReference type="Pfam" id="PF00046">
    <property type="entry name" value="Homeodomain"/>
    <property type="match status" value="1"/>
</dbReference>
<evidence type="ECO:0000256" key="11">
    <source>
        <dbReference type="PROSITE-ProRule" id="PRU00108"/>
    </source>
</evidence>
<feature type="compositionally biased region" description="Basic and acidic residues" evidence="14">
    <location>
        <begin position="21"/>
        <end position="34"/>
    </location>
</feature>
<keyword evidence="3" id="KW-0597">Phosphoprotein</keyword>
<dbReference type="PANTHER" id="PTHR14043">
    <property type="entry name" value="CCAAT DISPLACEMENT PROTEIN-RELATED"/>
    <property type="match status" value="1"/>
</dbReference>
<feature type="compositionally biased region" description="Acidic residues" evidence="14">
    <location>
        <begin position="121"/>
        <end position="132"/>
    </location>
</feature>
<dbReference type="GO" id="GO:0005634">
    <property type="term" value="C:nucleus"/>
    <property type="evidence" value="ECO:0000318"/>
    <property type="project" value="GO_Central"/>
</dbReference>
<evidence type="ECO:0000313" key="19">
    <source>
        <dbReference type="Proteomes" id="UP000001555"/>
    </source>
</evidence>
<evidence type="ECO:0000256" key="1">
    <source>
        <dbReference type="ARBA" id="ARBA00004123"/>
    </source>
</evidence>
<dbReference type="GO" id="GO:0006357">
    <property type="term" value="P:regulation of transcription by RNA polymerase II"/>
    <property type="evidence" value="ECO:0000318"/>
    <property type="project" value="GO_Central"/>
</dbReference>
<feature type="compositionally biased region" description="Polar residues" evidence="14">
    <location>
        <begin position="406"/>
        <end position="418"/>
    </location>
</feature>
<feature type="compositionally biased region" description="Basic and acidic residues" evidence="14">
    <location>
        <begin position="419"/>
        <end position="431"/>
    </location>
</feature>
<sequence length="1388" mass="150970">MAVWFSLQRAVAAEQESVRLRDQLSEMDSPRDETAPPLSRTSLEQQLEAKDREISQLVEDIRKLQSAVDALKETSASQIAQLEEMLAEKSRIIQDLEDRLDRQKDYEDVKQELRNLKMLEDSDNPDPSDDADEKPCLEGNNNCVDLVLYSKGRARGSPSSVRNASDSAAGEAFTHNVEAFGSLLGEEIVSSFSRMLKSEQQPPGLVATSPPTTPKSVEADTLSTGTESSTGSNPNQTRCSDDVGGGGGVVAVPDQATGASLERLQECLRQNMERYACEALNTQNIARVVRELLSVHNVGQRLFARFVLGLSQGTVSELLSKPKPWDKLTEKGRDSYRKMHAWASDDFCVFMLKSLVPKKGKEAGGPNAPCRQEDAAAEERIAQILSEAQQAMITPKKERSPAPGSGVSSGTQQQNGSADESHAESDGDADNHSTASGGAPQNLSSGGSVGGGCSAGKDAKRSSRKYENDDIPQEMVARIYQEELAKLMGQRVEESFRQQQYDRTHEEIRQALSIYHQELSRLSQLALTPGHEFARFGAALPGALLNGAFPGLSLAPEARGTGGARGADPAADALRHHGAEQRTCRSTTLNAQPSPRDWHKRSKYSSAFSLVRPGLKFPGSSTPTQSPPGPGGGVLSLAEASAPCVAEDLGSSPLQRMQSITNSLLSQTSTPAMPASNQRQAKAVLPPITQQQFDQYNNLNTEEIVKKVKEQLSQYSISQRLFGENVLGLSQGSVSDLLARPKPWHMLTQKGREPFIRMKIFLEDENAVHKLVASQYKIAPEKLMRTTGFTAATNPLAGSSKLPPTSAAARARDLPSPSQPHHRNSHCDSGSSPLLSKGGFNTASSDLQVALLQDCPSSGSVPLRSLYQPPSSPSALAAARKAHPHHGMARSLAYVQPSVYEMAALTTDLDTQNITAKIKETLMAHNIGQKIFGEAVLGLSQGSVSELLSKPKPWHMLSIKGREPFIRMQLWLNDPHNVEKLQVIKNERREANKRRRTHVDLEVAPRPMEPHPASIPGSVPGNSFPFAPPSSPFPAAKKPRVLFSDEQKEALRLAFSMDPYPSTATIEFLAAELNLSVRTITNWFHNHRMRLKQHVVSPNPDDSPRAPDLLTPTIASRDGGSASFDPALFRGLLVQRLAEIQGDKSGLGPSAFGGNSNSSGNLSIYNSYSPSSQGNDEGTLDLSMSSHNSAGRRDRDRPAGGDYTPTEEEDSNLSQDEVPTAAGSDRDSLHDESLARKNLHSHSRRRKPAAPKWVDPGLSPDSEDNEEDEDAGDDEEDESAIINGVCVRQTAGDFSLRALASQTVRVDPVAAIDDLARKRVLESRKGDEEETEGEQDDGEEGALELCTAARKPRSEQLQAPQQPHSPSDSINKLEQRLDRDERPEDWEF</sequence>
<accession>B7QD53</accession>
<keyword evidence="6" id="KW-0175">Coiled coil</keyword>
<dbReference type="FunFam" id="1.10.260.40:FF:000027">
    <property type="entry name" value="Homeobox protein cut-like"/>
    <property type="match status" value="1"/>
</dbReference>
<gene>
    <name evidence="17" type="ORF">IscW_ISCW022880</name>
</gene>
<feature type="domain" description="CUT" evidence="16">
    <location>
        <begin position="900"/>
        <end position="987"/>
    </location>
</feature>
<feature type="region of interest" description="Disordered" evidence="14">
    <location>
        <begin position="200"/>
        <end position="251"/>
    </location>
</feature>
<evidence type="ECO:0000259" key="15">
    <source>
        <dbReference type="PROSITE" id="PS50071"/>
    </source>
</evidence>
<dbReference type="PaxDb" id="6945-B7QD53"/>
<feature type="compositionally biased region" description="Basic residues" evidence="14">
    <location>
        <begin position="1237"/>
        <end position="1249"/>
    </location>
</feature>
<dbReference type="FunFam" id="1.10.10.60:FF:000298">
    <property type="entry name" value="Homeobox protein cut-like"/>
    <property type="match status" value="1"/>
</dbReference>
<dbReference type="Gene3D" id="1.10.10.60">
    <property type="entry name" value="Homeodomain-like"/>
    <property type="match status" value="1"/>
</dbReference>
<feature type="compositionally biased region" description="Acidic residues" evidence="14">
    <location>
        <begin position="1261"/>
        <end position="1279"/>
    </location>
</feature>
<feature type="region of interest" description="Disordered" evidence="14">
    <location>
        <begin position="393"/>
        <end position="469"/>
    </location>
</feature>
<dbReference type="InterPro" id="IPR010982">
    <property type="entry name" value="Lambda_DNA-bd_dom_sf"/>
</dbReference>
<comment type="subcellular location">
    <subcellularLocation>
        <location evidence="1 11 12">Nucleus</location>
    </subcellularLocation>
</comment>
<evidence type="ECO:0000256" key="8">
    <source>
        <dbReference type="ARBA" id="ARBA00023155"/>
    </source>
</evidence>
<evidence type="ECO:0000313" key="18">
    <source>
        <dbReference type="EnsemblMetazoa" id="ISCW022880-PA"/>
    </source>
</evidence>
<keyword evidence="9 13" id="KW-0804">Transcription</keyword>
<dbReference type="SMART" id="SM00389">
    <property type="entry name" value="HOX"/>
    <property type="match status" value="1"/>
</dbReference>
<dbReference type="GO" id="GO:0030154">
    <property type="term" value="P:cell differentiation"/>
    <property type="evidence" value="ECO:0007669"/>
    <property type="project" value="UniProtKB-ARBA"/>
</dbReference>
<dbReference type="PROSITE" id="PS50071">
    <property type="entry name" value="HOMEOBOX_2"/>
    <property type="match status" value="1"/>
</dbReference>
<dbReference type="GO" id="GO:0000981">
    <property type="term" value="F:DNA-binding transcription factor activity, RNA polymerase II-specific"/>
    <property type="evidence" value="ECO:0000318"/>
    <property type="project" value="GO_Central"/>
</dbReference>
<dbReference type="FunFam" id="1.10.260.40:FF:000004">
    <property type="entry name" value="Cut-like homeobox 1a"/>
    <property type="match status" value="1"/>
</dbReference>
<name>B7QD53_IXOSC</name>
<feature type="compositionally biased region" description="Polar residues" evidence="14">
    <location>
        <begin position="584"/>
        <end position="593"/>
    </location>
</feature>
<dbReference type="PROSITE" id="PS51042">
    <property type="entry name" value="CUT"/>
    <property type="match status" value="3"/>
</dbReference>
<dbReference type="Gene3D" id="1.10.260.40">
    <property type="entry name" value="lambda repressor-like DNA-binding domains"/>
    <property type="match status" value="3"/>
</dbReference>
<evidence type="ECO:0000256" key="10">
    <source>
        <dbReference type="ARBA" id="ARBA00023242"/>
    </source>
</evidence>
<feature type="region of interest" description="Disordered" evidence="14">
    <location>
        <begin position="792"/>
        <end position="835"/>
    </location>
</feature>
<evidence type="ECO:0000259" key="16">
    <source>
        <dbReference type="PROSITE" id="PS51042"/>
    </source>
</evidence>
<feature type="region of interest" description="Disordered" evidence="14">
    <location>
        <begin position="115"/>
        <end position="137"/>
    </location>
</feature>
<dbReference type="OrthoDB" id="10257567at2759"/>
<feature type="domain" description="CUT" evidence="16">
    <location>
        <begin position="690"/>
        <end position="777"/>
    </location>
</feature>
<dbReference type="FunCoup" id="B7QD53">
    <property type="interactions" value="90"/>
</dbReference>
<dbReference type="VEuPathDB" id="VectorBase:ISCW022880"/>
<dbReference type="PANTHER" id="PTHR14043:SF2">
    <property type="entry name" value="HOMEOBOX PROTEIN CUT"/>
    <property type="match status" value="1"/>
</dbReference>
<feature type="compositionally biased region" description="Polar residues" evidence="14">
    <location>
        <begin position="1170"/>
        <end position="1189"/>
    </location>
</feature>
<dbReference type="Pfam" id="PF02376">
    <property type="entry name" value="CUT"/>
    <property type="match status" value="3"/>
</dbReference>
<feature type="region of interest" description="Disordered" evidence="14">
    <location>
        <begin position="21"/>
        <end position="41"/>
    </location>
</feature>
<feature type="region of interest" description="Disordered" evidence="14">
    <location>
        <begin position="1095"/>
        <end position="1121"/>
    </location>
</feature>
<comment type="similarity">
    <text evidence="2 13">Belongs to the CUT homeobox family.</text>
</comment>
<proteinExistence type="evidence at protein level"/>
<keyword evidence="20" id="KW-1267">Proteomics identification</keyword>
<protein>
    <recommendedName>
        <fullName evidence="13">Homeobox protein cut-like</fullName>
    </recommendedName>
</protein>
<dbReference type="GO" id="GO:0000977">
    <property type="term" value="F:RNA polymerase II transcription regulatory region sequence-specific DNA binding"/>
    <property type="evidence" value="ECO:0000318"/>
    <property type="project" value="GO_Central"/>
</dbReference>
<feature type="region of interest" description="Disordered" evidence="14">
    <location>
        <begin position="1317"/>
        <end position="1388"/>
    </location>
</feature>
<feature type="compositionally biased region" description="Polar residues" evidence="14">
    <location>
        <begin position="1355"/>
        <end position="1370"/>
    </location>
</feature>
<evidence type="ECO:0000256" key="5">
    <source>
        <dbReference type="ARBA" id="ARBA00023015"/>
    </source>
</evidence>
<evidence type="ECO:0000256" key="6">
    <source>
        <dbReference type="ARBA" id="ARBA00023054"/>
    </source>
</evidence>
<feature type="domain" description="CUT" evidence="16">
    <location>
        <begin position="271"/>
        <end position="358"/>
    </location>
</feature>
<dbReference type="EnsemblMetazoa" id="ISCW022880-RA">
    <property type="protein sequence ID" value="ISCW022880-PA"/>
    <property type="gene ID" value="ISCW022880"/>
</dbReference>
<dbReference type="SMART" id="SM01109">
    <property type="entry name" value="CUT"/>
    <property type="match status" value="3"/>
</dbReference>
<dbReference type="Proteomes" id="UP000001555">
    <property type="component" value="Unassembled WGS sequence"/>
</dbReference>
<feature type="domain" description="Homeobox" evidence="15">
    <location>
        <begin position="1034"/>
        <end position="1094"/>
    </location>
</feature>
<dbReference type="InterPro" id="IPR017970">
    <property type="entry name" value="Homeobox_CS"/>
</dbReference>
<reference evidence="18" key="2">
    <citation type="submission" date="2020-05" db="UniProtKB">
        <authorList>
            <consortium name="EnsemblMetazoa"/>
        </authorList>
    </citation>
    <scope>IDENTIFICATION</scope>
    <source>
        <strain evidence="18">wikel</strain>
    </source>
</reference>
<feature type="compositionally biased region" description="Low complexity" evidence="14">
    <location>
        <begin position="221"/>
        <end position="232"/>
    </location>
</feature>
<dbReference type="EMBL" id="ABJB010365347">
    <property type="status" value="NOT_ANNOTATED_CDS"/>
    <property type="molecule type" value="Genomic_DNA"/>
</dbReference>
<dbReference type="PROSITE" id="PS00027">
    <property type="entry name" value="HOMEOBOX_1"/>
    <property type="match status" value="1"/>
</dbReference>
<keyword evidence="7 11" id="KW-0238">DNA-binding</keyword>
<evidence type="ECO:0000256" key="14">
    <source>
        <dbReference type="SAM" id="MobiDB-lite"/>
    </source>
</evidence>
<dbReference type="SUPFAM" id="SSF46689">
    <property type="entry name" value="Homeodomain-like"/>
    <property type="match status" value="1"/>
</dbReference>
<evidence type="ECO:0000256" key="3">
    <source>
        <dbReference type="ARBA" id="ARBA00022553"/>
    </source>
</evidence>
<dbReference type="HOGENOM" id="CLU_001394_0_0_1"/>
<keyword evidence="4" id="KW-0677">Repeat</keyword>
<dbReference type="CDD" id="cd00086">
    <property type="entry name" value="homeodomain"/>
    <property type="match status" value="1"/>
</dbReference>
<feature type="compositionally biased region" description="Basic and acidic residues" evidence="14">
    <location>
        <begin position="457"/>
        <end position="468"/>
    </location>
</feature>
<evidence type="ECO:0000256" key="2">
    <source>
        <dbReference type="ARBA" id="ARBA00008190"/>
    </source>
</evidence>
<dbReference type="EMBL" id="ABJB010468196">
    <property type="status" value="NOT_ANNOTATED_CDS"/>
    <property type="molecule type" value="Genomic_DNA"/>
</dbReference>
<reference evidence="17 19" key="1">
    <citation type="submission" date="2008-03" db="EMBL/GenBank/DDBJ databases">
        <title>Annotation of Ixodes scapularis.</title>
        <authorList>
            <consortium name="Ixodes scapularis Genome Project Consortium"/>
            <person name="Caler E."/>
            <person name="Hannick L.I."/>
            <person name="Bidwell S."/>
            <person name="Joardar V."/>
            <person name="Thiagarajan M."/>
            <person name="Amedeo P."/>
            <person name="Galinsky K.J."/>
            <person name="Schobel S."/>
            <person name="Inman J."/>
            <person name="Hostetler J."/>
            <person name="Miller J."/>
            <person name="Hammond M."/>
            <person name="Megy K."/>
            <person name="Lawson D."/>
            <person name="Kodira C."/>
            <person name="Sutton G."/>
            <person name="Meyer J."/>
            <person name="Hill C.A."/>
            <person name="Birren B."/>
            <person name="Nene V."/>
            <person name="Collins F."/>
            <person name="Alarcon-Chaidez F."/>
            <person name="Wikel S."/>
            <person name="Strausberg R."/>
        </authorList>
    </citation>
    <scope>NUCLEOTIDE SEQUENCE [LARGE SCALE GENOMIC DNA]</scope>
    <source>
        <strain evidence="19">Wikel</strain>
        <strain evidence="17">Wikel colony</strain>
    </source>
</reference>
<evidence type="ECO:0000256" key="13">
    <source>
        <dbReference type="RuleBase" id="RU361129"/>
    </source>
</evidence>
<feature type="DNA-binding region" description="Homeobox" evidence="11">
    <location>
        <begin position="1036"/>
        <end position="1095"/>
    </location>
</feature>
<dbReference type="InterPro" id="IPR001356">
    <property type="entry name" value="HD"/>
</dbReference>
<keyword evidence="19" id="KW-1185">Reference proteome</keyword>